<name>A0A9J6S674_KLEPN</name>
<comment type="caution">
    <text evidence="1">The sequence shown here is derived from an EMBL/GenBank/DDBJ whole genome shotgun (WGS) entry which is preliminary data.</text>
</comment>
<evidence type="ECO:0000313" key="1">
    <source>
        <dbReference type="EMBL" id="MRL38756.1"/>
    </source>
</evidence>
<sequence>MPPLKSAKKWQCNIRLFTGYGVSGSYIDGITQAALNIGFPDFYYLSNAFCKAFGVSTGKLMCLLSYWRMAGQILKKDNFSGDYFKLIDF</sequence>
<gene>
    <name evidence="1" type="ORF">GJJ18_25555</name>
</gene>
<protein>
    <submittedName>
        <fullName evidence="1">Uncharacterized protein</fullName>
    </submittedName>
</protein>
<proteinExistence type="predicted"/>
<accession>A0A9J6S674</accession>
<reference evidence="1" key="1">
    <citation type="submission" date="2019-10" db="EMBL/GenBank/DDBJ databases">
        <title>Molecular typing, antibiotic resistance determination and virulence profiling for 36 multidrug-resistant clinical Klebsiella pneumoniae isolates using second- and third-generation sequencing.</title>
        <authorList>
            <person name="Shelenkov A."/>
            <person name="Mikhaylova Y."/>
            <person name="Yanushevich Y."/>
            <person name="Samoilov A."/>
            <person name="Petrova L."/>
            <person name="Fomina V."/>
            <person name="Gusarov V."/>
            <person name="Zamyatin M."/>
            <person name="Shagin D."/>
        </authorList>
    </citation>
    <scope>NUCLEOTIDE SEQUENCE [LARGE SCALE GENOMIC DNA]</scope>
    <source>
        <strain evidence="1">CriePir115</strain>
    </source>
</reference>
<organism evidence="1">
    <name type="scientific">Klebsiella pneumoniae</name>
    <dbReference type="NCBI Taxonomy" id="573"/>
    <lineage>
        <taxon>Bacteria</taxon>
        <taxon>Pseudomonadati</taxon>
        <taxon>Pseudomonadota</taxon>
        <taxon>Gammaproteobacteria</taxon>
        <taxon>Enterobacterales</taxon>
        <taxon>Enterobacteriaceae</taxon>
        <taxon>Klebsiella/Raoultella group</taxon>
        <taxon>Klebsiella</taxon>
        <taxon>Klebsiella pneumoniae complex</taxon>
    </lineage>
</organism>
<dbReference type="RefSeq" id="WP_060876796.1">
    <property type="nucleotide sequence ID" value="NZ_JAAFAO010000028.1"/>
</dbReference>
<dbReference type="AlphaFoldDB" id="A0A9J6S674"/>
<dbReference type="EMBL" id="WJWF01000045">
    <property type="protein sequence ID" value="MRL38756.1"/>
    <property type="molecule type" value="Genomic_DNA"/>
</dbReference>